<dbReference type="InterPro" id="IPR036291">
    <property type="entry name" value="NAD(P)-bd_dom_sf"/>
</dbReference>
<keyword evidence="3" id="KW-1185">Reference proteome</keyword>
<dbReference type="InterPro" id="IPR013154">
    <property type="entry name" value="ADH-like_N"/>
</dbReference>
<dbReference type="Pfam" id="PF08240">
    <property type="entry name" value="ADH_N"/>
    <property type="match status" value="1"/>
</dbReference>
<reference evidence="2 3" key="1">
    <citation type="submission" date="2019-06" db="EMBL/GenBank/DDBJ databases">
        <title>Sequencing the genomes of 1000 actinobacteria strains.</title>
        <authorList>
            <person name="Klenk H.-P."/>
        </authorList>
    </citation>
    <scope>NUCLEOTIDE SEQUENCE [LARGE SCALE GENOMIC DNA]</scope>
    <source>
        <strain evidence="2 3">DSM 46699</strain>
    </source>
</reference>
<dbReference type="SUPFAM" id="SSF50129">
    <property type="entry name" value="GroES-like"/>
    <property type="match status" value="1"/>
</dbReference>
<dbReference type="SMART" id="SM00829">
    <property type="entry name" value="PKS_ER"/>
    <property type="match status" value="1"/>
</dbReference>
<dbReference type="InterPro" id="IPR051397">
    <property type="entry name" value="Zn-ADH-like_protein"/>
</dbReference>
<dbReference type="InterPro" id="IPR013149">
    <property type="entry name" value="ADH-like_C"/>
</dbReference>
<organism evidence="2 3">
    <name type="scientific">Saccharopolyspora dendranthemae</name>
    <dbReference type="NCBI Taxonomy" id="1181886"/>
    <lineage>
        <taxon>Bacteria</taxon>
        <taxon>Bacillati</taxon>
        <taxon>Actinomycetota</taxon>
        <taxon>Actinomycetes</taxon>
        <taxon>Pseudonocardiales</taxon>
        <taxon>Pseudonocardiaceae</taxon>
        <taxon>Saccharopolyspora</taxon>
    </lineage>
</organism>
<proteinExistence type="predicted"/>
<dbReference type="AlphaFoldDB" id="A0A561U9D5"/>
<evidence type="ECO:0000259" key="1">
    <source>
        <dbReference type="SMART" id="SM00829"/>
    </source>
</evidence>
<dbReference type="Gene3D" id="3.90.180.10">
    <property type="entry name" value="Medium-chain alcohol dehydrogenases, catalytic domain"/>
    <property type="match status" value="1"/>
</dbReference>
<feature type="domain" description="Enoyl reductase (ER)" evidence="1">
    <location>
        <begin position="10"/>
        <end position="303"/>
    </location>
</feature>
<name>A0A561U9D5_9PSEU</name>
<dbReference type="GO" id="GO:0016491">
    <property type="term" value="F:oxidoreductase activity"/>
    <property type="evidence" value="ECO:0007669"/>
    <property type="project" value="InterPro"/>
</dbReference>
<comment type="caution">
    <text evidence="2">The sequence shown here is derived from an EMBL/GenBank/DDBJ whole genome shotgun (WGS) entry which is preliminary data.</text>
</comment>
<dbReference type="EMBL" id="VIWX01000002">
    <property type="protein sequence ID" value="TWF95957.1"/>
    <property type="molecule type" value="Genomic_DNA"/>
</dbReference>
<dbReference type="PANTHER" id="PTHR43677:SF4">
    <property type="entry name" value="QUINONE OXIDOREDUCTASE-LIKE PROTEIN 2"/>
    <property type="match status" value="1"/>
</dbReference>
<gene>
    <name evidence="2" type="ORF">FHU35_12958</name>
</gene>
<dbReference type="InterPro" id="IPR020843">
    <property type="entry name" value="ER"/>
</dbReference>
<evidence type="ECO:0000313" key="3">
    <source>
        <dbReference type="Proteomes" id="UP000316184"/>
    </source>
</evidence>
<protein>
    <submittedName>
        <fullName evidence="2">NADPH:quinone reductase-like Zn-dependent oxidoreductase</fullName>
    </submittedName>
</protein>
<dbReference type="PANTHER" id="PTHR43677">
    <property type="entry name" value="SHORT-CHAIN DEHYDROGENASE/REDUCTASE"/>
    <property type="match status" value="1"/>
</dbReference>
<dbReference type="Proteomes" id="UP000316184">
    <property type="component" value="Unassembled WGS sequence"/>
</dbReference>
<dbReference type="InterPro" id="IPR011032">
    <property type="entry name" value="GroES-like_sf"/>
</dbReference>
<dbReference type="Gene3D" id="3.40.50.720">
    <property type="entry name" value="NAD(P)-binding Rossmann-like Domain"/>
    <property type="match status" value="1"/>
</dbReference>
<sequence length="306" mass="31781">MRRVNYGLNGGPEVLFVENTPAPTPGPGQLLVRCEAIGVTLPAVRRVREGPEPIPLGGEIAGIVEALGPGVRGFQLGERVTGLCFEHAYADSALLEETMASRVPGGADSVTAVALVRSGLVARRACTAGSLGHGESVLITAAAGAVGTMAVQLARAHGARVVAAVGTTVDKRPHLRALGADAVVAYDDDTWGDPVDVVLDSVGGTLLAKATRALAHRGRLVTFGSETGPIPSHELISRSASATGFRMGSPAAPALMACWRDELWDWHRDGRLRTGVHELLPLEKAARAHEIVEAHANLGKVVLVPG</sequence>
<dbReference type="OrthoDB" id="3727682at2"/>
<dbReference type="RefSeq" id="WP_145739290.1">
    <property type="nucleotide sequence ID" value="NZ_VIWX01000002.1"/>
</dbReference>
<accession>A0A561U9D5</accession>
<dbReference type="Pfam" id="PF00107">
    <property type="entry name" value="ADH_zinc_N"/>
    <property type="match status" value="1"/>
</dbReference>
<dbReference type="SUPFAM" id="SSF51735">
    <property type="entry name" value="NAD(P)-binding Rossmann-fold domains"/>
    <property type="match status" value="1"/>
</dbReference>
<evidence type="ECO:0000313" key="2">
    <source>
        <dbReference type="EMBL" id="TWF95957.1"/>
    </source>
</evidence>